<evidence type="ECO:0008006" key="3">
    <source>
        <dbReference type="Google" id="ProtNLM"/>
    </source>
</evidence>
<dbReference type="InterPro" id="IPR003775">
    <property type="entry name" value="Flagellar_assembly_factor_FliW"/>
</dbReference>
<name>A0A1E2SK45_LEIXY</name>
<reference evidence="2" key="1">
    <citation type="submission" date="2015-11" db="EMBL/GenBank/DDBJ databases">
        <authorList>
            <person name="Wang J."/>
            <person name="Wang L."/>
            <person name="Wang F."/>
            <person name="Cao G."/>
        </authorList>
    </citation>
    <scope>NUCLEOTIDE SEQUENCE [LARGE SCALE GENOMIC DNA]</scope>
    <source>
        <strain evidence="2">gdw1</strain>
    </source>
</reference>
<comment type="caution">
    <text evidence="1">The sequence shown here is derived from an EMBL/GenBank/DDBJ whole genome shotgun (WGS) entry which is preliminary data.</text>
</comment>
<dbReference type="InterPro" id="IPR024046">
    <property type="entry name" value="Flagellar_assmbl_FliW_dom_sf"/>
</dbReference>
<protein>
    <recommendedName>
        <fullName evidence="3">Flagellar assembly protein FliW</fullName>
    </recommendedName>
</protein>
<dbReference type="Proteomes" id="UP000094426">
    <property type="component" value="Unassembled WGS sequence"/>
</dbReference>
<dbReference type="EMBL" id="LNZG01000020">
    <property type="protein sequence ID" value="ODA90129.1"/>
    <property type="molecule type" value="Genomic_DNA"/>
</dbReference>
<evidence type="ECO:0000313" key="2">
    <source>
        <dbReference type="Proteomes" id="UP000094426"/>
    </source>
</evidence>
<dbReference type="OrthoDB" id="3268119at2"/>
<dbReference type="Gene3D" id="2.30.290.10">
    <property type="entry name" value="BH3618-like"/>
    <property type="match status" value="1"/>
</dbReference>
<organism evidence="1 2">
    <name type="scientific">Leifsonia xyli subsp. xyli</name>
    <dbReference type="NCBI Taxonomy" id="59736"/>
    <lineage>
        <taxon>Bacteria</taxon>
        <taxon>Bacillati</taxon>
        <taxon>Actinomycetota</taxon>
        <taxon>Actinomycetes</taxon>
        <taxon>Micrococcales</taxon>
        <taxon>Microbacteriaceae</taxon>
        <taxon>Leifsonia</taxon>
    </lineage>
</organism>
<gene>
    <name evidence="1" type="ORF">ATY41_11285</name>
</gene>
<evidence type="ECO:0000313" key="1">
    <source>
        <dbReference type="EMBL" id="ODA90129.1"/>
    </source>
</evidence>
<proteinExistence type="predicted"/>
<dbReference type="Pfam" id="PF02623">
    <property type="entry name" value="FliW"/>
    <property type="match status" value="1"/>
</dbReference>
<dbReference type="SUPFAM" id="SSF141457">
    <property type="entry name" value="BH3618-like"/>
    <property type="match status" value="1"/>
</dbReference>
<accession>A0A1E2SK45</accession>
<dbReference type="AlphaFoldDB" id="A0A1E2SK45"/>
<dbReference type="GO" id="GO:0044780">
    <property type="term" value="P:bacterial-type flagellum assembly"/>
    <property type="evidence" value="ECO:0007669"/>
    <property type="project" value="InterPro"/>
</dbReference>
<sequence>MSIPLALTAPLVGLEHLVFFELTPLDGVPGCYVLRSTEDPGVRLYVLDTAVRLPGYRAALTVAGEADVYVIVSTHYGAPTVNLIAPIVVDLPAGVAGQIIVDDPDLSRVSVPLAA</sequence>
<dbReference type="RefSeq" id="WP_050737820.1">
    <property type="nucleotide sequence ID" value="NZ_LNZG01000020.1"/>
</dbReference>